<comment type="catalytic activity">
    <reaction evidence="6 7">
        <text>Hydrolysis of proteins to small peptides in the presence of ATP and magnesium. alpha-casein is the usual test substrate. In the absence of ATP, only oligopeptides shorter than five residues are hydrolyzed (such as succinyl-Leu-Tyr-|-NHMec, and Leu-Tyr-Leu-|-Tyr-Trp, in which cleavage of the -Tyr-|-Leu- and -Tyr-|-Trp bonds also occurs).</text>
        <dbReference type="EC" id="3.4.21.92"/>
    </reaction>
</comment>
<dbReference type="InterPro" id="IPR023562">
    <property type="entry name" value="ClpP/TepA"/>
</dbReference>
<keyword evidence="3 7" id="KW-0645">Protease</keyword>
<dbReference type="Proteomes" id="UP000031549">
    <property type="component" value="Unassembled WGS sequence"/>
</dbReference>
<name>A0A846HC67_9CYAN</name>
<comment type="similarity">
    <text evidence="1 7 8">Belongs to the peptidase S14 family.</text>
</comment>
<dbReference type="GO" id="GO:0006515">
    <property type="term" value="P:protein quality control for misfolded or incompletely synthesized proteins"/>
    <property type="evidence" value="ECO:0007669"/>
    <property type="project" value="TreeGrafter"/>
</dbReference>
<dbReference type="GO" id="GO:0004176">
    <property type="term" value="F:ATP-dependent peptidase activity"/>
    <property type="evidence" value="ECO:0007669"/>
    <property type="project" value="InterPro"/>
</dbReference>
<dbReference type="AlphaFoldDB" id="A0A846HC67"/>
<dbReference type="GO" id="GO:0009368">
    <property type="term" value="C:endopeptidase Clp complex"/>
    <property type="evidence" value="ECO:0007669"/>
    <property type="project" value="TreeGrafter"/>
</dbReference>
<dbReference type="Gene3D" id="3.90.226.10">
    <property type="entry name" value="2-enoyl-CoA Hydratase, Chain A, domain 1"/>
    <property type="match status" value="1"/>
</dbReference>
<dbReference type="HAMAP" id="MF_00444">
    <property type="entry name" value="ClpP"/>
    <property type="match status" value="1"/>
</dbReference>
<comment type="subcellular location">
    <subcellularLocation>
        <location evidence="7">Cytoplasm</location>
    </subcellularLocation>
</comment>
<evidence type="ECO:0000256" key="5">
    <source>
        <dbReference type="ARBA" id="ARBA00022825"/>
    </source>
</evidence>
<keyword evidence="2 7" id="KW-0963">Cytoplasm</keyword>
<evidence type="ECO:0000256" key="4">
    <source>
        <dbReference type="ARBA" id="ARBA00022801"/>
    </source>
</evidence>
<comment type="subunit">
    <text evidence="7">Fourteen ClpP subunits assemble into 2 heptameric rings which stack back to back to give a disk-like structure with a central cavity, resembling the structure of eukaryotic proteasomes.</text>
</comment>
<dbReference type="InterPro" id="IPR029045">
    <property type="entry name" value="ClpP/crotonase-like_dom_sf"/>
</dbReference>
<comment type="caution">
    <text evidence="9">The sequence shown here is derived from an EMBL/GenBank/DDBJ whole genome shotgun (WGS) entry which is preliminary data.</text>
</comment>
<dbReference type="PANTHER" id="PTHR10381:SF70">
    <property type="entry name" value="ATP-DEPENDENT CLP PROTEASE PROTEOLYTIC SUBUNIT"/>
    <property type="match status" value="1"/>
</dbReference>
<dbReference type="PANTHER" id="PTHR10381">
    <property type="entry name" value="ATP-DEPENDENT CLP PROTEASE PROTEOLYTIC SUBUNIT"/>
    <property type="match status" value="1"/>
</dbReference>
<proteinExistence type="inferred from homology"/>
<dbReference type="GO" id="GO:0005737">
    <property type="term" value="C:cytoplasm"/>
    <property type="evidence" value="ECO:0007669"/>
    <property type="project" value="UniProtKB-SubCell"/>
</dbReference>
<dbReference type="GO" id="GO:0004252">
    <property type="term" value="F:serine-type endopeptidase activity"/>
    <property type="evidence" value="ECO:0007669"/>
    <property type="project" value="UniProtKB-UniRule"/>
</dbReference>
<comment type="function">
    <text evidence="7">Cleaves peptides in various proteins in a process that requires ATP hydrolysis. Has a chymotrypsin-like activity. Plays a major role in the degradation of misfolded proteins.</text>
</comment>
<evidence type="ECO:0000256" key="6">
    <source>
        <dbReference type="ARBA" id="ARBA00034021"/>
    </source>
</evidence>
<organism evidence="9 10">
    <name type="scientific">Hassallia byssoidea VB512170</name>
    <dbReference type="NCBI Taxonomy" id="1304833"/>
    <lineage>
        <taxon>Bacteria</taxon>
        <taxon>Bacillati</taxon>
        <taxon>Cyanobacteriota</taxon>
        <taxon>Cyanophyceae</taxon>
        <taxon>Nostocales</taxon>
        <taxon>Tolypothrichaceae</taxon>
        <taxon>Hassallia</taxon>
    </lineage>
</organism>
<dbReference type="EMBL" id="JTCM02000053">
    <property type="protein sequence ID" value="NEU74916.1"/>
    <property type="molecule type" value="Genomic_DNA"/>
</dbReference>
<reference evidence="9 10" key="1">
    <citation type="journal article" date="2015" name="Genome Announc.">
        <title>Draft Genome Sequence of Cyanobacterium Hassallia byssoidea Strain VB512170, Isolated from Monuments in India.</title>
        <authorList>
            <person name="Singh D."/>
            <person name="Chandrababunaidu M.M."/>
            <person name="Panda A."/>
            <person name="Sen D."/>
            <person name="Bhattacharyya S."/>
            <person name="Adhikary S.P."/>
            <person name="Tripathy S."/>
        </authorList>
    </citation>
    <scope>NUCLEOTIDE SEQUENCE [LARGE SCALE GENOMIC DNA]</scope>
    <source>
        <strain evidence="9 10">VB512170</strain>
    </source>
</reference>
<evidence type="ECO:0000313" key="9">
    <source>
        <dbReference type="EMBL" id="NEU74916.1"/>
    </source>
</evidence>
<evidence type="ECO:0000256" key="7">
    <source>
        <dbReference type="HAMAP-Rule" id="MF_00444"/>
    </source>
</evidence>
<sequence length="197" mass="21640">MNLPYQIGLATVISTKDKESRFDIYSRLLAERIIFVKGELIEETANLIVAQMLFLDHEDPEKDITLYINSSGGSITAAMAVYDTMSQIRTDVCTVCIGNASAMGAFLLSSGTKGKRLALPNARITIRQLSGSSEGKATDIEAAAKEIVYLRESINRILAANTGQSKERIDSDSERDFFMSAEEAKSYGLIDRIINKT</sequence>
<gene>
    <name evidence="7" type="primary">clpP</name>
    <name evidence="9" type="ORF">PI95_020740</name>
</gene>
<protein>
    <recommendedName>
        <fullName evidence="7 8">ATP-dependent Clp protease proteolytic subunit</fullName>
        <ecNumber evidence="7">3.4.21.92</ecNumber>
    </recommendedName>
    <alternativeName>
        <fullName evidence="7">Endopeptidase Clp</fullName>
    </alternativeName>
</protein>
<dbReference type="Pfam" id="PF00574">
    <property type="entry name" value="CLP_protease"/>
    <property type="match status" value="1"/>
</dbReference>
<keyword evidence="10" id="KW-1185">Reference proteome</keyword>
<accession>A0A846HC67</accession>
<dbReference type="NCBIfam" id="NF001368">
    <property type="entry name" value="PRK00277.1"/>
    <property type="match status" value="1"/>
</dbReference>
<dbReference type="GO" id="GO:0051117">
    <property type="term" value="F:ATPase binding"/>
    <property type="evidence" value="ECO:0007669"/>
    <property type="project" value="TreeGrafter"/>
</dbReference>
<dbReference type="FunFam" id="3.90.226.10:FF:000001">
    <property type="entry name" value="ATP-dependent Clp protease proteolytic subunit"/>
    <property type="match status" value="1"/>
</dbReference>
<dbReference type="CDD" id="cd07017">
    <property type="entry name" value="S14_ClpP_2"/>
    <property type="match status" value="1"/>
</dbReference>
<dbReference type="InterPro" id="IPR001907">
    <property type="entry name" value="ClpP"/>
</dbReference>
<evidence type="ECO:0000256" key="2">
    <source>
        <dbReference type="ARBA" id="ARBA00022490"/>
    </source>
</evidence>
<dbReference type="EC" id="3.4.21.92" evidence="7"/>
<keyword evidence="4 7" id="KW-0378">Hydrolase</keyword>
<evidence type="ECO:0000256" key="3">
    <source>
        <dbReference type="ARBA" id="ARBA00022670"/>
    </source>
</evidence>
<evidence type="ECO:0000256" key="1">
    <source>
        <dbReference type="ARBA" id="ARBA00007039"/>
    </source>
</evidence>
<dbReference type="RefSeq" id="WP_039737287.1">
    <property type="nucleotide sequence ID" value="NZ_JTCM02000053.1"/>
</dbReference>
<evidence type="ECO:0000256" key="8">
    <source>
        <dbReference type="RuleBase" id="RU003567"/>
    </source>
</evidence>
<comment type="caution">
    <text evidence="7">Lacks conserved residue(s) required for the propagation of feature annotation.</text>
</comment>
<dbReference type="SUPFAM" id="SSF52096">
    <property type="entry name" value="ClpP/crotonase"/>
    <property type="match status" value="1"/>
</dbReference>
<keyword evidence="5 7" id="KW-0720">Serine protease</keyword>
<evidence type="ECO:0000313" key="10">
    <source>
        <dbReference type="Proteomes" id="UP000031549"/>
    </source>
</evidence>
<dbReference type="PRINTS" id="PR00127">
    <property type="entry name" value="CLPPROTEASEP"/>
</dbReference>